<reference evidence="2 3" key="1">
    <citation type="submission" date="2018-07" db="EMBL/GenBank/DDBJ databases">
        <title>Microbacterium endoborsara sp. nov., a novel actinobacterium isolated from Borszczowia aralocaspica.</title>
        <authorList>
            <person name="An D."/>
        </authorList>
    </citation>
    <scope>NUCLEOTIDE SEQUENCE [LARGE SCALE GENOMIC DNA]</scope>
    <source>
        <strain evidence="2 3">C1.15228</strain>
    </source>
</reference>
<keyword evidence="1" id="KW-1133">Transmembrane helix</keyword>
<organism evidence="2 3">
    <name type="scientific">Microbacterium sorbitolivorans</name>
    <dbReference type="NCBI Taxonomy" id="1867410"/>
    <lineage>
        <taxon>Bacteria</taxon>
        <taxon>Bacillati</taxon>
        <taxon>Actinomycetota</taxon>
        <taxon>Actinomycetes</taxon>
        <taxon>Micrococcales</taxon>
        <taxon>Microbacteriaceae</taxon>
        <taxon>Microbacterium</taxon>
    </lineage>
</organism>
<comment type="caution">
    <text evidence="2">The sequence shown here is derived from an EMBL/GenBank/DDBJ whole genome shotgun (WGS) entry which is preliminary data.</text>
</comment>
<dbReference type="Proteomes" id="UP000253508">
    <property type="component" value="Unassembled WGS sequence"/>
</dbReference>
<sequence>MNRTHVVRDTAVIGLAATIGLALGVGGVTAAYWNDEVSFAGEISSGYEYFAAGRVDATAPADSAHTATVTIGAAEAAALVEDSRIAIPMQTDSLSQGNKGLRYTVTPPSSWGTGIFGAADVSVFPVNAAADCTVDAAVPASPSLTNTPVTADYSTSTTPATEYWCLIATLDGLPDEGAYKNTATATAKDPSQRDVTATDDWNAVVTSALDPAAETNHTISFTYETFRPGE</sequence>
<dbReference type="OrthoDB" id="4962976at2"/>
<evidence type="ECO:0000256" key="1">
    <source>
        <dbReference type="SAM" id="Phobius"/>
    </source>
</evidence>
<name>A0A367Y442_9MICO</name>
<proteinExistence type="predicted"/>
<dbReference type="RefSeq" id="WP_114117414.1">
    <property type="nucleotide sequence ID" value="NZ_BMHU01000003.1"/>
</dbReference>
<evidence type="ECO:0000313" key="3">
    <source>
        <dbReference type="Proteomes" id="UP000253508"/>
    </source>
</evidence>
<dbReference type="InterPro" id="IPR023833">
    <property type="entry name" value="Signal_pept_SipW-depend-type"/>
</dbReference>
<keyword evidence="3" id="KW-1185">Reference proteome</keyword>
<keyword evidence="1" id="KW-0472">Membrane</keyword>
<dbReference type="NCBIfam" id="TIGR04088">
    <property type="entry name" value="cognate_SipW"/>
    <property type="match status" value="1"/>
</dbReference>
<gene>
    <name evidence="2" type="ORF">DTO57_06445</name>
</gene>
<evidence type="ECO:0000313" key="2">
    <source>
        <dbReference type="EMBL" id="RCK59802.1"/>
    </source>
</evidence>
<keyword evidence="1" id="KW-0812">Transmembrane</keyword>
<feature type="transmembrane region" description="Helical" evidence="1">
    <location>
        <begin position="12"/>
        <end position="33"/>
    </location>
</feature>
<dbReference type="AlphaFoldDB" id="A0A367Y442"/>
<protein>
    <submittedName>
        <fullName evidence="2">Uncharacterized protein</fullName>
    </submittedName>
</protein>
<accession>A0A367Y442</accession>
<dbReference type="EMBL" id="QORO01000002">
    <property type="protein sequence ID" value="RCK59802.1"/>
    <property type="molecule type" value="Genomic_DNA"/>
</dbReference>